<comment type="caution">
    <text evidence="2">The sequence shown here is derived from an EMBL/GenBank/DDBJ whole genome shotgun (WGS) entry which is preliminary data.</text>
</comment>
<protein>
    <submittedName>
        <fullName evidence="2">Uncharacterized protein</fullName>
    </submittedName>
</protein>
<evidence type="ECO:0000256" key="1">
    <source>
        <dbReference type="SAM" id="MobiDB-lite"/>
    </source>
</evidence>
<dbReference type="AlphaFoldDB" id="A0AAE2W4D4"/>
<sequence length="117" mass="12480">MTPQKPLRAVADGEKAPAEAPKSVSQAAKSGSHRALLVSMRDRVADAVTSKDCPPRDLASLTKRLQDIANEIEAIDARDADEAPGRLRDLEAALRELDPGHPLLTGAVDDRYDASAI</sequence>
<evidence type="ECO:0000313" key="2">
    <source>
        <dbReference type="EMBL" id="MBM4713632.1"/>
    </source>
</evidence>
<accession>A0AAE2W4D4</accession>
<dbReference type="EMBL" id="WUYC01000001">
    <property type="protein sequence ID" value="MBM4713632.1"/>
    <property type="molecule type" value="Genomic_DNA"/>
</dbReference>
<dbReference type="Proteomes" id="UP000706122">
    <property type="component" value="Unassembled WGS sequence"/>
</dbReference>
<proteinExistence type="predicted"/>
<feature type="region of interest" description="Disordered" evidence="1">
    <location>
        <begin position="1"/>
        <end position="31"/>
    </location>
</feature>
<organism evidence="2 3">
    <name type="scientific">Rhodococcus hoagii</name>
    <name type="common">Corynebacterium equii</name>
    <dbReference type="NCBI Taxonomy" id="43767"/>
    <lineage>
        <taxon>Bacteria</taxon>
        <taxon>Bacillati</taxon>
        <taxon>Actinomycetota</taxon>
        <taxon>Actinomycetes</taxon>
        <taxon>Mycobacteriales</taxon>
        <taxon>Nocardiaceae</taxon>
        <taxon>Prescottella</taxon>
    </lineage>
</organism>
<gene>
    <name evidence="2" type="ORF">GS551_05370</name>
</gene>
<evidence type="ECO:0000313" key="3">
    <source>
        <dbReference type="Proteomes" id="UP000706122"/>
    </source>
</evidence>
<name>A0AAE2W4D4_RHOHA</name>
<reference evidence="2" key="1">
    <citation type="submission" date="2019-11" db="EMBL/GenBank/DDBJ databases">
        <title>Spread of Macrolides and rifampicin resistant Rhodococcus equi in clinical isolates in the USA.</title>
        <authorList>
            <person name="Alvarez-Narvaez S."/>
            <person name="Huber L."/>
            <person name="Cohen N.D."/>
            <person name="Slovis N."/>
            <person name="Greiter M."/>
            <person name="Giguere S."/>
            <person name="Hart K."/>
        </authorList>
    </citation>
    <scope>NUCLEOTIDE SEQUENCE</scope>
    <source>
        <strain evidence="2">Lh_5</strain>
    </source>
</reference>